<evidence type="ECO:0000256" key="4">
    <source>
        <dbReference type="ARBA" id="ARBA00022603"/>
    </source>
</evidence>
<comment type="catalytic activity">
    <reaction evidence="8 9">
        <text>a 6-O-methyl-2'-deoxyguanosine in DNA + L-cysteinyl-[protein] = S-methyl-L-cysteinyl-[protein] + a 2'-deoxyguanosine in DNA</text>
        <dbReference type="Rhea" id="RHEA:24000"/>
        <dbReference type="Rhea" id="RHEA-COMP:10131"/>
        <dbReference type="Rhea" id="RHEA-COMP:10132"/>
        <dbReference type="Rhea" id="RHEA-COMP:11367"/>
        <dbReference type="Rhea" id="RHEA-COMP:11368"/>
        <dbReference type="ChEBI" id="CHEBI:29950"/>
        <dbReference type="ChEBI" id="CHEBI:82612"/>
        <dbReference type="ChEBI" id="CHEBI:85445"/>
        <dbReference type="ChEBI" id="CHEBI:85448"/>
        <dbReference type="EC" id="2.1.1.63"/>
    </reaction>
</comment>
<comment type="caution">
    <text evidence="12">The sequence shown here is derived from an EMBL/GenBank/DDBJ whole genome shotgun (WGS) entry which is preliminary data.</text>
</comment>
<dbReference type="Gene3D" id="3.30.160.70">
    <property type="entry name" value="Methylated DNA-protein cysteine methyltransferase domain"/>
    <property type="match status" value="1"/>
</dbReference>
<dbReference type="AlphaFoldDB" id="A0A367YVY0"/>
<evidence type="ECO:0000313" key="12">
    <source>
        <dbReference type="EMBL" id="RCK70034.1"/>
    </source>
</evidence>
<dbReference type="Proteomes" id="UP000252770">
    <property type="component" value="Unassembled WGS sequence"/>
</dbReference>
<keyword evidence="6 9" id="KW-0227">DNA damage</keyword>
<dbReference type="EMBL" id="QOUI01000004">
    <property type="protein sequence ID" value="RCK70034.1"/>
    <property type="molecule type" value="Genomic_DNA"/>
</dbReference>
<comment type="catalytic activity">
    <reaction evidence="1 9">
        <text>a 4-O-methyl-thymidine in DNA + L-cysteinyl-[protein] = a thymidine in DNA + S-methyl-L-cysteinyl-[protein]</text>
        <dbReference type="Rhea" id="RHEA:53428"/>
        <dbReference type="Rhea" id="RHEA-COMP:10131"/>
        <dbReference type="Rhea" id="RHEA-COMP:10132"/>
        <dbReference type="Rhea" id="RHEA-COMP:13555"/>
        <dbReference type="Rhea" id="RHEA-COMP:13556"/>
        <dbReference type="ChEBI" id="CHEBI:29950"/>
        <dbReference type="ChEBI" id="CHEBI:82612"/>
        <dbReference type="ChEBI" id="CHEBI:137386"/>
        <dbReference type="ChEBI" id="CHEBI:137387"/>
        <dbReference type="EC" id="2.1.1.63"/>
    </reaction>
</comment>
<comment type="similarity">
    <text evidence="2 9">Belongs to the MGMT family.</text>
</comment>
<keyword evidence="13" id="KW-1185">Reference proteome</keyword>
<dbReference type="InterPro" id="IPR023546">
    <property type="entry name" value="MGMT"/>
</dbReference>
<dbReference type="PROSITE" id="PS00374">
    <property type="entry name" value="MGMT"/>
    <property type="match status" value="1"/>
</dbReference>
<dbReference type="PANTHER" id="PTHR10815">
    <property type="entry name" value="METHYLATED-DNA--PROTEIN-CYSTEINE METHYLTRANSFERASE"/>
    <property type="match status" value="1"/>
</dbReference>
<evidence type="ECO:0000256" key="3">
    <source>
        <dbReference type="ARBA" id="ARBA00022490"/>
    </source>
</evidence>
<gene>
    <name evidence="12" type="ORF">DT076_08545</name>
</gene>
<comment type="miscellaneous">
    <text evidence="9">This enzyme catalyzes only one turnover and therefore is not strictly catalytic. According to one definition, an enzyme is a biocatalyst that acts repeatedly and over many reaction cycles.</text>
</comment>
<dbReference type="Pfam" id="PF02870">
    <property type="entry name" value="Methyltransf_1N"/>
    <property type="match status" value="1"/>
</dbReference>
<evidence type="ECO:0000256" key="7">
    <source>
        <dbReference type="ARBA" id="ARBA00023204"/>
    </source>
</evidence>
<dbReference type="InterPro" id="IPR014048">
    <property type="entry name" value="MethylDNA_cys_MeTrfase_DNA-bd"/>
</dbReference>
<comment type="subcellular location">
    <subcellularLocation>
        <location evidence="9">Cytoplasm</location>
    </subcellularLocation>
</comment>
<dbReference type="GO" id="GO:0006307">
    <property type="term" value="P:DNA alkylation repair"/>
    <property type="evidence" value="ECO:0007669"/>
    <property type="project" value="UniProtKB-UniRule"/>
</dbReference>
<evidence type="ECO:0000256" key="2">
    <source>
        <dbReference type="ARBA" id="ARBA00008711"/>
    </source>
</evidence>
<evidence type="ECO:0000256" key="5">
    <source>
        <dbReference type="ARBA" id="ARBA00022679"/>
    </source>
</evidence>
<dbReference type="GO" id="GO:0032259">
    <property type="term" value="P:methylation"/>
    <property type="evidence" value="ECO:0007669"/>
    <property type="project" value="UniProtKB-KW"/>
</dbReference>
<sequence>MTDLTARLAPAADADVAALRDRLATRAEAEGLLDVRWRVVDSPVGELLLAASDRGLVRVAFAAEGFDAVLATLATALGSRVLRAPRALDPVAGQLEEYFARRRQRFEVAVDLRLSSPFRRRVQEALPGIGFGRTASYAEVAALVGSPGAVRAVGSACATNPVPVVVPCHRVVRSDGAMGGYRGGPEAKRALLALEAA</sequence>
<keyword evidence="3 9" id="KW-0963">Cytoplasm</keyword>
<dbReference type="EC" id="2.1.1.63" evidence="9"/>
<proteinExistence type="inferred from homology"/>
<dbReference type="InterPro" id="IPR036631">
    <property type="entry name" value="MGMT_N_sf"/>
</dbReference>
<dbReference type="InterPro" id="IPR001497">
    <property type="entry name" value="MethylDNA_cys_MeTrfase_AS"/>
</dbReference>
<dbReference type="NCBIfam" id="TIGR00589">
    <property type="entry name" value="ogt"/>
    <property type="match status" value="1"/>
</dbReference>
<keyword evidence="4 9" id="KW-0489">Methyltransferase</keyword>
<name>A0A367YVY0_9ACTN</name>
<organism evidence="12 13">
    <name type="scientific">Desertihabitans brevis</name>
    <dbReference type="NCBI Taxonomy" id="2268447"/>
    <lineage>
        <taxon>Bacteria</taxon>
        <taxon>Bacillati</taxon>
        <taxon>Actinomycetota</taxon>
        <taxon>Actinomycetes</taxon>
        <taxon>Propionibacteriales</taxon>
        <taxon>Propionibacteriaceae</taxon>
        <taxon>Desertihabitans</taxon>
    </lineage>
</organism>
<evidence type="ECO:0000313" key="13">
    <source>
        <dbReference type="Proteomes" id="UP000252770"/>
    </source>
</evidence>
<accession>A0A367YVY0</accession>
<dbReference type="InterPro" id="IPR036217">
    <property type="entry name" value="MethylDNA_cys_MeTrfase_DNAb"/>
</dbReference>
<dbReference type="Pfam" id="PF01035">
    <property type="entry name" value="DNA_binding_1"/>
    <property type="match status" value="1"/>
</dbReference>
<feature type="domain" description="Methylguanine DNA methyltransferase ribonuclease-like" evidence="11">
    <location>
        <begin position="35"/>
        <end position="112"/>
    </location>
</feature>
<dbReference type="SUPFAM" id="SSF53155">
    <property type="entry name" value="Methylated DNA-protein cysteine methyltransferase domain"/>
    <property type="match status" value="1"/>
</dbReference>
<dbReference type="InterPro" id="IPR008332">
    <property type="entry name" value="MethylG_MeTrfase_N"/>
</dbReference>
<dbReference type="Gene3D" id="1.10.10.10">
    <property type="entry name" value="Winged helix-like DNA-binding domain superfamily/Winged helix DNA-binding domain"/>
    <property type="match status" value="1"/>
</dbReference>
<keyword evidence="7 9" id="KW-0234">DNA repair</keyword>
<dbReference type="SUPFAM" id="SSF46767">
    <property type="entry name" value="Methylated DNA-protein cysteine methyltransferase, C-terminal domain"/>
    <property type="match status" value="1"/>
</dbReference>
<dbReference type="RefSeq" id="WP_114126220.1">
    <property type="nucleotide sequence ID" value="NZ_QOUI01000004.1"/>
</dbReference>
<evidence type="ECO:0000256" key="8">
    <source>
        <dbReference type="ARBA" id="ARBA00049348"/>
    </source>
</evidence>
<dbReference type="CDD" id="cd06445">
    <property type="entry name" value="ATase"/>
    <property type="match status" value="1"/>
</dbReference>
<dbReference type="GO" id="GO:0003908">
    <property type="term" value="F:methylated-DNA-[protein]-cysteine S-methyltransferase activity"/>
    <property type="evidence" value="ECO:0007669"/>
    <property type="project" value="UniProtKB-UniRule"/>
</dbReference>
<reference evidence="12 13" key="1">
    <citation type="submission" date="2018-07" db="EMBL/GenBank/DDBJ databases">
        <title>Desertimonas flava gen. nov. sp. nov.</title>
        <authorList>
            <person name="Liu S."/>
        </authorList>
    </citation>
    <scope>NUCLEOTIDE SEQUENCE [LARGE SCALE GENOMIC DNA]</scope>
    <source>
        <strain evidence="12 13">16Sb5-5</strain>
    </source>
</reference>
<feature type="domain" description="Methylated-DNA-[protein]-cysteine S-methyltransferase DNA binding" evidence="10">
    <location>
        <begin position="117"/>
        <end position="196"/>
    </location>
</feature>
<evidence type="ECO:0000259" key="10">
    <source>
        <dbReference type="Pfam" id="PF01035"/>
    </source>
</evidence>
<dbReference type="FunFam" id="1.10.10.10:FF:000214">
    <property type="entry name" value="Methylated-DNA--protein-cysteine methyltransferase"/>
    <property type="match status" value="1"/>
</dbReference>
<evidence type="ECO:0000256" key="1">
    <source>
        <dbReference type="ARBA" id="ARBA00001286"/>
    </source>
</evidence>
<evidence type="ECO:0000256" key="9">
    <source>
        <dbReference type="HAMAP-Rule" id="MF_00772"/>
    </source>
</evidence>
<dbReference type="InterPro" id="IPR036388">
    <property type="entry name" value="WH-like_DNA-bd_sf"/>
</dbReference>
<keyword evidence="5 9" id="KW-0808">Transferase</keyword>
<dbReference type="GO" id="GO:0005737">
    <property type="term" value="C:cytoplasm"/>
    <property type="evidence" value="ECO:0007669"/>
    <property type="project" value="UniProtKB-SubCell"/>
</dbReference>
<feature type="active site" description="Nucleophile; methyl group acceptor" evidence="9">
    <location>
        <position position="168"/>
    </location>
</feature>
<dbReference type="PANTHER" id="PTHR10815:SF13">
    <property type="entry name" value="METHYLATED-DNA--PROTEIN-CYSTEINE METHYLTRANSFERASE"/>
    <property type="match status" value="1"/>
</dbReference>
<dbReference type="HAMAP" id="MF_00772">
    <property type="entry name" value="OGT"/>
    <property type="match status" value="1"/>
</dbReference>
<protein>
    <recommendedName>
        <fullName evidence="9">Methylated-DNA--protein-cysteine methyltransferase</fullName>
        <ecNumber evidence="9">2.1.1.63</ecNumber>
    </recommendedName>
    <alternativeName>
        <fullName evidence="9">6-O-methylguanine-DNA methyltransferase</fullName>
        <shortName evidence="9">MGMT</shortName>
    </alternativeName>
    <alternativeName>
        <fullName evidence="9">O-6-methylguanine-DNA-alkyltransferase</fullName>
    </alternativeName>
</protein>
<evidence type="ECO:0000256" key="6">
    <source>
        <dbReference type="ARBA" id="ARBA00022763"/>
    </source>
</evidence>
<evidence type="ECO:0000259" key="11">
    <source>
        <dbReference type="Pfam" id="PF02870"/>
    </source>
</evidence>
<comment type="function">
    <text evidence="9">Involved in the cellular defense against the biological effects of O6-methylguanine (O6-MeG) and O4-methylthymine (O4-MeT) in DNA. Repairs the methylated nucleobase in DNA by stoichiometrically transferring the methyl group to a cysteine residue in the enzyme. This is a suicide reaction: the enzyme is irreversibly inactivated.</text>
</comment>